<evidence type="ECO:0000313" key="3">
    <source>
        <dbReference type="Proteomes" id="UP000092445"/>
    </source>
</evidence>
<name>A0A1B0AEH9_GLOPL</name>
<keyword evidence="1" id="KW-0812">Transmembrane</keyword>
<dbReference type="VEuPathDB" id="VectorBase:GPAI043198"/>
<dbReference type="Proteomes" id="UP000092445">
    <property type="component" value="Unassembled WGS sequence"/>
</dbReference>
<evidence type="ECO:0000313" key="2">
    <source>
        <dbReference type="EnsemblMetazoa" id="GPAI043198-PA"/>
    </source>
</evidence>
<keyword evidence="1" id="KW-1133">Transmembrane helix</keyword>
<proteinExistence type="predicted"/>
<reference evidence="3" key="1">
    <citation type="submission" date="2014-03" db="EMBL/GenBank/DDBJ databases">
        <authorList>
            <person name="Aksoy S."/>
            <person name="Warren W."/>
            <person name="Wilson R.K."/>
        </authorList>
    </citation>
    <scope>NUCLEOTIDE SEQUENCE [LARGE SCALE GENOMIC DNA]</scope>
    <source>
        <strain evidence="3">IAEA</strain>
    </source>
</reference>
<feature type="transmembrane region" description="Helical" evidence="1">
    <location>
        <begin position="20"/>
        <end position="38"/>
    </location>
</feature>
<sequence>MVSIVYKSIKSIKSMKIIRIFYLHLFPFYLFLTIGRITNTNQKGNWLPVDYRRKNLRKSQANRTAHKERIVELTHLEEEKLRIFGAPNVYRKIATKVVGKAIVKVLKGLKFTLIKAEASINKPLVLGIKGCGLILHFGLHNLECTMNCVVHYKEDYTVETPKAGELVAKVSSQKFGFAYNASFARAARINIIRKLKNLLCSFIKF</sequence>
<organism evidence="2 3">
    <name type="scientific">Glossina pallidipes</name>
    <name type="common">Tsetse fly</name>
    <dbReference type="NCBI Taxonomy" id="7398"/>
    <lineage>
        <taxon>Eukaryota</taxon>
        <taxon>Metazoa</taxon>
        <taxon>Ecdysozoa</taxon>
        <taxon>Arthropoda</taxon>
        <taxon>Hexapoda</taxon>
        <taxon>Insecta</taxon>
        <taxon>Pterygota</taxon>
        <taxon>Neoptera</taxon>
        <taxon>Endopterygota</taxon>
        <taxon>Diptera</taxon>
        <taxon>Brachycera</taxon>
        <taxon>Muscomorpha</taxon>
        <taxon>Hippoboscoidea</taxon>
        <taxon>Glossinidae</taxon>
        <taxon>Glossina</taxon>
    </lineage>
</organism>
<protein>
    <submittedName>
        <fullName evidence="2">Uncharacterized protein</fullName>
    </submittedName>
</protein>
<accession>A0A1B0AEH9</accession>
<keyword evidence="1" id="KW-0472">Membrane</keyword>
<dbReference type="AlphaFoldDB" id="A0A1B0AEH9"/>
<dbReference type="EnsemblMetazoa" id="GPAI043198-RA">
    <property type="protein sequence ID" value="GPAI043198-PA"/>
    <property type="gene ID" value="GPAI043198"/>
</dbReference>
<keyword evidence="3" id="KW-1185">Reference proteome</keyword>
<evidence type="ECO:0000256" key="1">
    <source>
        <dbReference type="SAM" id="Phobius"/>
    </source>
</evidence>
<reference evidence="2" key="2">
    <citation type="submission" date="2020-05" db="UniProtKB">
        <authorList>
            <consortium name="EnsemblMetazoa"/>
        </authorList>
    </citation>
    <scope>IDENTIFICATION</scope>
    <source>
        <strain evidence="2">IAEA</strain>
    </source>
</reference>